<dbReference type="Proteomes" id="UP001501074">
    <property type="component" value="Unassembled WGS sequence"/>
</dbReference>
<organism evidence="1 2">
    <name type="scientific">Kineosporia mesophila</name>
    <dbReference type="NCBI Taxonomy" id="566012"/>
    <lineage>
        <taxon>Bacteria</taxon>
        <taxon>Bacillati</taxon>
        <taxon>Actinomycetota</taxon>
        <taxon>Actinomycetes</taxon>
        <taxon>Kineosporiales</taxon>
        <taxon>Kineosporiaceae</taxon>
        <taxon>Kineosporia</taxon>
    </lineage>
</organism>
<evidence type="ECO:0000313" key="2">
    <source>
        <dbReference type="Proteomes" id="UP001501074"/>
    </source>
</evidence>
<keyword evidence="2" id="KW-1185">Reference proteome</keyword>
<gene>
    <name evidence="1" type="ORF">GCM10022223_09830</name>
</gene>
<reference evidence="2" key="1">
    <citation type="journal article" date="2019" name="Int. J. Syst. Evol. Microbiol.">
        <title>The Global Catalogue of Microorganisms (GCM) 10K type strain sequencing project: providing services to taxonomists for standard genome sequencing and annotation.</title>
        <authorList>
            <consortium name="The Broad Institute Genomics Platform"/>
            <consortium name="The Broad Institute Genome Sequencing Center for Infectious Disease"/>
            <person name="Wu L."/>
            <person name="Ma J."/>
        </authorList>
    </citation>
    <scope>NUCLEOTIDE SEQUENCE [LARGE SCALE GENOMIC DNA]</scope>
    <source>
        <strain evidence="2">JCM 16902</strain>
    </source>
</reference>
<dbReference type="Gene3D" id="1.10.10.10">
    <property type="entry name" value="Winged helix-like DNA-binding domain superfamily/Winged helix DNA-binding domain"/>
    <property type="match status" value="1"/>
</dbReference>
<sequence length="140" mass="14964">MSTALTGQHIGRAHYAVRALLERKLAPAGFGFETWIPLNAVGTGGPIPQPDLIAFVTGGLRISEQRARDGVTTLIEAGYLATDEKHALALTDSGRQLWTRISDEVRPVTSYLFDGFTEAEKATAASVLLKVTERADAALG</sequence>
<dbReference type="SUPFAM" id="SSF46785">
    <property type="entry name" value="Winged helix' DNA-binding domain"/>
    <property type="match status" value="1"/>
</dbReference>
<protein>
    <recommendedName>
        <fullName evidence="3">MarR family transcriptional regulator</fullName>
    </recommendedName>
</protein>
<evidence type="ECO:0000313" key="1">
    <source>
        <dbReference type="EMBL" id="GAA3596620.1"/>
    </source>
</evidence>
<accession>A0ABP6Z3A5</accession>
<dbReference type="EMBL" id="BAAAZO010000001">
    <property type="protein sequence ID" value="GAA3596620.1"/>
    <property type="molecule type" value="Genomic_DNA"/>
</dbReference>
<dbReference type="InterPro" id="IPR036388">
    <property type="entry name" value="WH-like_DNA-bd_sf"/>
</dbReference>
<name>A0ABP6Z3A5_9ACTN</name>
<comment type="caution">
    <text evidence="1">The sequence shown here is derived from an EMBL/GenBank/DDBJ whole genome shotgun (WGS) entry which is preliminary data.</text>
</comment>
<dbReference type="RefSeq" id="WP_231487870.1">
    <property type="nucleotide sequence ID" value="NZ_BAAAZO010000001.1"/>
</dbReference>
<proteinExistence type="predicted"/>
<dbReference type="InterPro" id="IPR036390">
    <property type="entry name" value="WH_DNA-bd_sf"/>
</dbReference>
<evidence type="ECO:0008006" key="3">
    <source>
        <dbReference type="Google" id="ProtNLM"/>
    </source>
</evidence>